<evidence type="ECO:0000313" key="2">
    <source>
        <dbReference type="Proteomes" id="UP001239782"/>
    </source>
</evidence>
<dbReference type="RefSeq" id="WP_309201734.1">
    <property type="nucleotide sequence ID" value="NZ_CP133548.1"/>
</dbReference>
<dbReference type="Proteomes" id="UP001239782">
    <property type="component" value="Chromosome"/>
</dbReference>
<keyword evidence="2" id="KW-1185">Reference proteome</keyword>
<gene>
    <name evidence="1" type="ORF">Q9312_15315</name>
</gene>
<proteinExistence type="predicted"/>
<dbReference type="AlphaFoldDB" id="A0AA51X681"/>
<dbReference type="KEGG" id="plei:Q9312_15315"/>
<protein>
    <submittedName>
        <fullName evidence="1">Uncharacterized protein</fullName>
    </submittedName>
</protein>
<accession>A0AA51X681</accession>
<dbReference type="EMBL" id="CP133548">
    <property type="protein sequence ID" value="WMS86589.1"/>
    <property type="molecule type" value="Genomic_DNA"/>
</dbReference>
<reference evidence="1 2" key="1">
    <citation type="submission" date="2023-08" db="EMBL/GenBank/DDBJ databases">
        <title>Pleionea litopenaei sp. nov., isolated from stomach of juvenile Litopenaeus vannamei.</title>
        <authorList>
            <person name="Rho A.M."/>
            <person name="Hwang C.Y."/>
        </authorList>
    </citation>
    <scope>NUCLEOTIDE SEQUENCE [LARGE SCALE GENOMIC DNA]</scope>
    <source>
        <strain evidence="1 2">HL-JVS1</strain>
    </source>
</reference>
<organism evidence="1 2">
    <name type="scientific">Pleionea litopenaei</name>
    <dbReference type="NCBI Taxonomy" id="3070815"/>
    <lineage>
        <taxon>Bacteria</taxon>
        <taxon>Pseudomonadati</taxon>
        <taxon>Pseudomonadota</taxon>
        <taxon>Gammaproteobacteria</taxon>
        <taxon>Oceanospirillales</taxon>
        <taxon>Pleioneaceae</taxon>
        <taxon>Pleionea</taxon>
    </lineage>
</organism>
<name>A0AA51X681_9GAMM</name>
<sequence length="136" mass="15413">MNKFLISVGLAFSFIFGMFVQSRFLPFLPESSMAKAQELADATNELCKLTREVRALSELQARIDVAYSFFNESNSLQNTQKIFAILETEIEIGIEEVDDVLRVGGEYDNKFAVDNALKRANDLSNKLKSYQNQSKQ</sequence>
<evidence type="ECO:0000313" key="1">
    <source>
        <dbReference type="EMBL" id="WMS86589.1"/>
    </source>
</evidence>